<evidence type="ECO:0000313" key="3">
    <source>
        <dbReference type="EMBL" id="RFU52794.1"/>
    </source>
</evidence>
<dbReference type="Proteomes" id="UP000246115">
    <property type="component" value="Chromosome"/>
</dbReference>
<evidence type="ECO:0000313" key="4">
    <source>
        <dbReference type="Proteomes" id="UP000246115"/>
    </source>
</evidence>
<keyword evidence="6" id="KW-1185">Reference proteome</keyword>
<sequence>MTDYIALGLKYGGFTQLDRAYLQHVLSHLSSEEDKLTFITPPPSVINAYFAEIYQKQSPKAATDYYFDLSKELHLMTAAPSFKEEKPFVRLNLSGKAYGFVYENQKEEAHVFAEKAEEITDSLLFDLARIFPQYKIYLDKNRIKMAPLVFSETVRKDLTPQSSQLSQAAEMADKTVRVSGFNQEEVLELAAPFSGQKYYSFVQRQAIIYIKK</sequence>
<gene>
    <name evidence="1" type="ORF">DDV21_004540</name>
    <name evidence="2" type="ORF">DDV22_08305</name>
    <name evidence="3" type="ORF">DDV23_07945</name>
</gene>
<proteinExistence type="predicted"/>
<dbReference type="KEGG" id="schj:DDV21_004540"/>
<evidence type="ECO:0000313" key="1">
    <source>
        <dbReference type="EMBL" id="AXQ78397.1"/>
    </source>
</evidence>
<reference evidence="2 6" key="1">
    <citation type="submission" date="2018-08" db="EMBL/GenBank/DDBJ databases">
        <title>Draft genome of Streptococcus sp .nov. Z2.</title>
        <authorList>
            <person name="Tian Z."/>
        </authorList>
    </citation>
    <scope>NUCLEOTIDE SEQUENCE [LARGE SCALE GENOMIC DNA]</scope>
    <source>
        <strain evidence="2 6">Z2</strain>
    </source>
</reference>
<evidence type="ECO:0000313" key="2">
    <source>
        <dbReference type="EMBL" id="RFU50534.1"/>
    </source>
</evidence>
<reference evidence="4" key="3">
    <citation type="submission" date="2018-08" db="EMBL/GenBank/DDBJ databases">
        <title>Streptococcus chenjunshii sp. nov., isolated from stools sample of the Tibetan antelope in the Qinghai-Tibet plateau, China.</title>
        <authorList>
            <person name="Tian Z."/>
        </authorList>
    </citation>
    <scope>NUCLEOTIDE SEQUENCE [LARGE SCALE GENOMIC DNA]</scope>
    <source>
        <strain evidence="4">Z15</strain>
    </source>
</reference>
<dbReference type="Proteomes" id="UP000264056">
    <property type="component" value="Unassembled WGS sequence"/>
</dbReference>
<keyword evidence="3" id="KW-0456">Lyase</keyword>
<accession>A0A372KLJ2</accession>
<dbReference type="OrthoDB" id="2200206at2"/>
<dbReference type="GO" id="GO:0016829">
    <property type="term" value="F:lyase activity"/>
    <property type="evidence" value="ECO:0007669"/>
    <property type="project" value="UniProtKB-KW"/>
</dbReference>
<accession>A0A346NBK2</accession>
<reference evidence="3 5" key="2">
    <citation type="submission" date="2018-08" db="EMBL/GenBank/DDBJ databases">
        <title>Draft genome of Streptococcus sp. nov. Z1.</title>
        <authorList>
            <person name="Tian Z."/>
        </authorList>
    </citation>
    <scope>NUCLEOTIDE SEQUENCE [LARGE SCALE GENOMIC DNA]</scope>
    <source>
        <strain evidence="3">Z1</strain>
        <strain evidence="5">Z1(2018)</strain>
    </source>
</reference>
<reference evidence="1" key="4">
    <citation type="journal article" date="2019" name="Int. J. Syst. Evol. Microbiol.">
        <title>Streptococcus chenjunshii sp. nov. isolated from feces of Tibetan antelopes.</title>
        <authorList>
            <person name="Tian Z."/>
            <person name="Lu S."/>
            <person name="Jin D."/>
            <person name="Yang J."/>
            <person name="Pu J."/>
            <person name="Lai X.H."/>
            <person name="Bai X.N."/>
            <person name="Wu X.M."/>
            <person name="Li J."/>
            <person name="Wang S."/>
            <person name="Xu J."/>
        </authorList>
    </citation>
    <scope>NUCLEOTIDE SEQUENCE</scope>
    <source>
        <strain evidence="1">Z15</strain>
    </source>
</reference>
<evidence type="ECO:0000313" key="6">
    <source>
        <dbReference type="Proteomes" id="UP000264056"/>
    </source>
</evidence>
<dbReference type="AlphaFoldDB" id="A0A372KLJ2"/>
<evidence type="ECO:0000313" key="5">
    <source>
        <dbReference type="Proteomes" id="UP000262901"/>
    </source>
</evidence>
<organism evidence="3 5">
    <name type="scientific">Streptococcus chenjunshii</name>
    <dbReference type="NCBI Taxonomy" id="2173853"/>
    <lineage>
        <taxon>Bacteria</taxon>
        <taxon>Bacillati</taxon>
        <taxon>Bacillota</taxon>
        <taxon>Bacilli</taxon>
        <taxon>Lactobacillales</taxon>
        <taxon>Streptococcaceae</taxon>
        <taxon>Streptococcus</taxon>
    </lineage>
</organism>
<dbReference type="Proteomes" id="UP000262901">
    <property type="component" value="Unassembled WGS sequence"/>
</dbReference>
<dbReference type="EMBL" id="CP031733">
    <property type="protein sequence ID" value="AXQ78397.1"/>
    <property type="molecule type" value="Genomic_DNA"/>
</dbReference>
<dbReference type="RefSeq" id="WP_116878567.1">
    <property type="nucleotide sequence ID" value="NZ_CP031733.1"/>
</dbReference>
<protein>
    <submittedName>
        <fullName evidence="3">Cystathionine beta-lyase</fullName>
    </submittedName>
</protein>
<dbReference type="EMBL" id="QVQZ01000019">
    <property type="protein sequence ID" value="RFU52794.1"/>
    <property type="molecule type" value="Genomic_DNA"/>
</dbReference>
<dbReference type="EMBL" id="QVQY01000024">
    <property type="protein sequence ID" value="RFU50534.1"/>
    <property type="molecule type" value="Genomic_DNA"/>
</dbReference>
<name>A0A372KLJ2_9STRE</name>